<dbReference type="InterPro" id="IPR050523">
    <property type="entry name" value="AKR_Detox_Biosynth"/>
</dbReference>
<dbReference type="RefSeq" id="WP_012544723.1">
    <property type="nucleotide sequence ID" value="NC_011295.1"/>
</dbReference>
<feature type="domain" description="NADP-dependent oxidoreductase" evidence="1">
    <location>
        <begin position="9"/>
        <end position="281"/>
    </location>
</feature>
<evidence type="ECO:0000313" key="3">
    <source>
        <dbReference type="Proteomes" id="UP000001732"/>
    </source>
</evidence>
<dbReference type="GO" id="GO:0005829">
    <property type="term" value="C:cytosol"/>
    <property type="evidence" value="ECO:0007669"/>
    <property type="project" value="TreeGrafter"/>
</dbReference>
<dbReference type="Pfam" id="PF00248">
    <property type="entry name" value="Aldo_ket_red"/>
    <property type="match status" value="1"/>
</dbReference>
<dbReference type="InterPro" id="IPR036812">
    <property type="entry name" value="NAD(P)_OxRdtase_dom_sf"/>
</dbReference>
<dbReference type="eggNOG" id="COG4989">
    <property type="taxonomic scope" value="Bacteria"/>
</dbReference>
<dbReference type="InterPro" id="IPR023210">
    <property type="entry name" value="NADP_OxRdtase_dom"/>
</dbReference>
<dbReference type="HOGENOM" id="CLU_023205_8_0_9"/>
<dbReference type="InterPro" id="IPR020471">
    <property type="entry name" value="AKR"/>
</dbReference>
<dbReference type="KEGG" id="cpo:COPRO5265_1595"/>
<dbReference type="STRING" id="309798.COPRO5265_1595"/>
<proteinExistence type="predicted"/>
<dbReference type="Gene3D" id="3.20.20.100">
    <property type="entry name" value="NADP-dependent oxidoreductase domain"/>
    <property type="match status" value="1"/>
</dbReference>
<dbReference type="GO" id="GO:0016491">
    <property type="term" value="F:oxidoreductase activity"/>
    <property type="evidence" value="ECO:0007669"/>
    <property type="project" value="UniProtKB-KW"/>
</dbReference>
<reference evidence="2 3" key="2">
    <citation type="journal article" date="2014" name="Genome Announc.">
        <title>Complete Genome Sequence of Coprothermobacter proteolyticus DSM 5265.</title>
        <authorList>
            <person name="Alexiev A."/>
            <person name="Coil D.A."/>
            <person name="Badger J.H."/>
            <person name="Enticknap J."/>
            <person name="Ward N."/>
            <person name="Robb F.T."/>
            <person name="Eisen J.A."/>
        </authorList>
    </citation>
    <scope>NUCLEOTIDE SEQUENCE [LARGE SCALE GENOMIC DNA]</scope>
    <source>
        <strain evidence="3">ATCC 35245 / DSM 5265 / OCM 4 / BT</strain>
    </source>
</reference>
<dbReference type="EMBL" id="CP001145">
    <property type="protein sequence ID" value="ACI18073.1"/>
    <property type="molecule type" value="Genomic_DNA"/>
</dbReference>
<dbReference type="AlphaFoldDB" id="B5Y6H2"/>
<dbReference type="SUPFAM" id="SSF51430">
    <property type="entry name" value="NAD(P)-linked oxidoreductase"/>
    <property type="match status" value="1"/>
</dbReference>
<protein>
    <submittedName>
        <fullName evidence="2">Oxidoreductase YdhF</fullName>
        <ecNumber evidence="2">1.-.-.-</ecNumber>
    </submittedName>
</protein>
<keyword evidence="2" id="KW-0560">Oxidoreductase</keyword>
<evidence type="ECO:0000259" key="1">
    <source>
        <dbReference type="Pfam" id="PF00248"/>
    </source>
</evidence>
<keyword evidence="3" id="KW-1185">Reference proteome</keyword>
<name>B5Y6H2_COPPD</name>
<dbReference type="OrthoDB" id="9773828at2"/>
<dbReference type="Proteomes" id="UP000001732">
    <property type="component" value="Chromosome"/>
</dbReference>
<sequence>MEEKITLPRIVWGLWRIKTWNRTPKELARTMNKLLDLGVDTVDLADIYGDYEATKMFGEVLQADPTLSNRIKVVTKTGIVLLSEKQQQVYVKHYDTSAEHIIASVDQSLLDLGRDHIDLLLIHRPDPFTDPLEVGHTFDELYKEGKVLSFGVSNFMPYHHSLLTKYVKQPLFVNQIEISLAHPQPFLDWQIPYMMENDITPMAWSPLGGGKLFTSDEPNMVKLRNALEQVAQNHGVTPEHIAYAWLLSHPSNIVVIAGSSNYDRVKSAVEAKDIVLDRQEWFYLLEQATGEPVP</sequence>
<reference evidence="3" key="1">
    <citation type="submission" date="2008-08" db="EMBL/GenBank/DDBJ databases">
        <title>The complete genome sequence of Coprothermobacter proteolyticus strain ATCC 5245 / DSM 5265 / BT.</title>
        <authorList>
            <person name="Dodson R.J."/>
            <person name="Durkin A.S."/>
            <person name="Wu M."/>
            <person name="Eisen J."/>
            <person name="Sutton G."/>
        </authorList>
    </citation>
    <scope>NUCLEOTIDE SEQUENCE [LARGE SCALE GENOMIC DNA]</scope>
    <source>
        <strain evidence="3">ATCC 35245 / DSM 5265 / OCM 4 / BT</strain>
    </source>
</reference>
<dbReference type="PANTHER" id="PTHR43364">
    <property type="entry name" value="NADH-SPECIFIC METHYLGLYOXAL REDUCTASE-RELATED"/>
    <property type="match status" value="1"/>
</dbReference>
<dbReference type="PANTHER" id="PTHR43364:SF1">
    <property type="entry name" value="OXIDOREDUCTASE YDHF"/>
    <property type="match status" value="1"/>
</dbReference>
<dbReference type="EC" id="1.-.-.-" evidence="2"/>
<gene>
    <name evidence="2" type="ordered locus">COPRO5265_1595</name>
</gene>
<organism evidence="2 3">
    <name type="scientific">Coprothermobacter proteolyticus (strain ATCC 35245 / DSM 5265 / OCM 4 / BT)</name>
    <dbReference type="NCBI Taxonomy" id="309798"/>
    <lineage>
        <taxon>Bacteria</taxon>
        <taxon>Pseudomonadati</taxon>
        <taxon>Coprothermobacterota</taxon>
        <taxon>Coprothermobacteria</taxon>
        <taxon>Coprothermobacterales</taxon>
        <taxon>Coprothermobacteraceae</taxon>
        <taxon>Coprothermobacter</taxon>
    </lineage>
</organism>
<dbReference type="CDD" id="cd19092">
    <property type="entry name" value="AKR_BsYcsN_EcYdhF-like"/>
    <property type="match status" value="1"/>
</dbReference>
<dbReference type="PRINTS" id="PR00069">
    <property type="entry name" value="ALDKETRDTASE"/>
</dbReference>
<accession>B5Y6H2</accession>
<evidence type="ECO:0000313" key="2">
    <source>
        <dbReference type="EMBL" id="ACI18073.1"/>
    </source>
</evidence>